<keyword evidence="1" id="KW-1133">Transmembrane helix</keyword>
<proteinExistence type="predicted"/>
<evidence type="ECO:0000313" key="3">
    <source>
        <dbReference type="EMBL" id="MCG2577731.1"/>
    </source>
</evidence>
<sequence>MSENFTRGEALKNISFVFQLLAILAWCLLKLLRGKWFCLAFKRIQSLLESKMKNTFKLKALCAALAVSAATAASASQIYLDVGANFTGLNQTGKVNSTSTGIKNEILYTYQSTTFITDVDGNGIDAGDLVSTSIGLFGTNELVNNFATGFTPGQAFGTASNNGYGNDWMISFRGENLLGVVGGLNGDIPLLSYAAGGLIKMLLTTDGSNFNNFMNLLIGGGGATGVGTVLFGIPDFTGVDGGFNNLIHAANGINCGGATGFQALATCNPSPLKVTWVASQDTNVTLSQFSVAGVDANGNTIYQVSTNHDGSLRFDIPEPSMLLLMGGALLGLGLSSRRRAKQA</sequence>
<dbReference type="Pfam" id="PF07589">
    <property type="entry name" value="PEP-CTERM"/>
    <property type="match status" value="1"/>
</dbReference>
<evidence type="ECO:0000259" key="2">
    <source>
        <dbReference type="Pfam" id="PF07589"/>
    </source>
</evidence>
<protein>
    <submittedName>
        <fullName evidence="3">PEP-CTERM sorting domain-containing protein</fullName>
    </submittedName>
</protein>
<gene>
    <name evidence="3" type="ORF">LZ012_12075</name>
</gene>
<feature type="transmembrane region" description="Helical" evidence="1">
    <location>
        <begin position="319"/>
        <end position="336"/>
    </location>
</feature>
<evidence type="ECO:0000313" key="4">
    <source>
        <dbReference type="Proteomes" id="UP001165384"/>
    </source>
</evidence>
<dbReference type="NCBIfam" id="TIGR02595">
    <property type="entry name" value="PEP_CTERM"/>
    <property type="match status" value="1"/>
</dbReference>
<feature type="domain" description="Ice-binding protein C-terminal" evidence="2">
    <location>
        <begin position="316"/>
        <end position="338"/>
    </location>
</feature>
<keyword evidence="1" id="KW-0472">Membrane</keyword>
<dbReference type="RefSeq" id="WP_275711065.1">
    <property type="nucleotide sequence ID" value="NZ_JAKLTN010000002.1"/>
</dbReference>
<feature type="transmembrane region" description="Helical" evidence="1">
    <location>
        <begin position="14"/>
        <end position="32"/>
    </location>
</feature>
<accession>A0ABS9K3M0</accession>
<keyword evidence="4" id="KW-1185">Reference proteome</keyword>
<name>A0ABS9K3M0_9RHOO</name>
<dbReference type="EMBL" id="JAKLTN010000002">
    <property type="protein sequence ID" value="MCG2577731.1"/>
    <property type="molecule type" value="Genomic_DNA"/>
</dbReference>
<dbReference type="InterPro" id="IPR013424">
    <property type="entry name" value="Ice-binding_C"/>
</dbReference>
<organism evidence="3 4">
    <name type="scientific">Dechloromonas hankyongensis</name>
    <dbReference type="NCBI Taxonomy" id="2908002"/>
    <lineage>
        <taxon>Bacteria</taxon>
        <taxon>Pseudomonadati</taxon>
        <taxon>Pseudomonadota</taxon>
        <taxon>Betaproteobacteria</taxon>
        <taxon>Rhodocyclales</taxon>
        <taxon>Azonexaceae</taxon>
        <taxon>Dechloromonas</taxon>
    </lineage>
</organism>
<comment type="caution">
    <text evidence="3">The sequence shown here is derived from an EMBL/GenBank/DDBJ whole genome shotgun (WGS) entry which is preliminary data.</text>
</comment>
<dbReference type="Proteomes" id="UP001165384">
    <property type="component" value="Unassembled WGS sequence"/>
</dbReference>
<reference evidence="3" key="1">
    <citation type="submission" date="2022-01" db="EMBL/GenBank/DDBJ databases">
        <authorList>
            <person name="Jo J.-H."/>
            <person name="Im W.-T."/>
        </authorList>
    </citation>
    <scope>NUCLEOTIDE SEQUENCE</scope>
    <source>
        <strain evidence="3">XY25</strain>
    </source>
</reference>
<feature type="transmembrane region" description="Helical" evidence="1">
    <location>
        <begin position="60"/>
        <end position="80"/>
    </location>
</feature>
<evidence type="ECO:0000256" key="1">
    <source>
        <dbReference type="SAM" id="Phobius"/>
    </source>
</evidence>
<keyword evidence="1" id="KW-0812">Transmembrane</keyword>